<protein>
    <submittedName>
        <fullName evidence="3">Uncharacterized protein</fullName>
    </submittedName>
</protein>
<proteinExistence type="predicted"/>
<feature type="region of interest" description="Disordered" evidence="1">
    <location>
        <begin position="1"/>
        <end position="79"/>
    </location>
</feature>
<feature type="transmembrane region" description="Helical" evidence="2">
    <location>
        <begin position="232"/>
        <end position="253"/>
    </location>
</feature>
<dbReference type="EMBL" id="VSSB01000002">
    <property type="protein sequence ID" value="TYL51256.1"/>
    <property type="molecule type" value="Genomic_DNA"/>
</dbReference>
<keyword evidence="2" id="KW-0472">Membrane</keyword>
<feature type="transmembrane region" description="Helical" evidence="2">
    <location>
        <begin position="107"/>
        <end position="132"/>
    </location>
</feature>
<evidence type="ECO:0000313" key="3">
    <source>
        <dbReference type="EMBL" id="TYL51256.1"/>
    </source>
</evidence>
<gene>
    <name evidence="3" type="ORF">FYC51_16020</name>
</gene>
<keyword evidence="4" id="KW-1185">Reference proteome</keyword>
<name>A0A5S4UXF7_9MICO</name>
<accession>A0A5S4UXF7</accession>
<evidence type="ECO:0000256" key="1">
    <source>
        <dbReference type="SAM" id="MobiDB-lite"/>
    </source>
</evidence>
<keyword evidence="2" id="KW-0812">Transmembrane</keyword>
<dbReference type="AlphaFoldDB" id="A0A5S4UXF7"/>
<organism evidence="3 4">
    <name type="scientific">Agromyces mariniharenae</name>
    <dbReference type="NCBI Taxonomy" id="2604423"/>
    <lineage>
        <taxon>Bacteria</taxon>
        <taxon>Bacillati</taxon>
        <taxon>Actinomycetota</taxon>
        <taxon>Actinomycetes</taxon>
        <taxon>Micrococcales</taxon>
        <taxon>Microbacteriaceae</taxon>
        <taxon>Agromyces</taxon>
    </lineage>
</organism>
<dbReference type="Proteomes" id="UP000325243">
    <property type="component" value="Unassembled WGS sequence"/>
</dbReference>
<reference evidence="3 4" key="1">
    <citation type="submission" date="2019-08" db="EMBL/GenBank/DDBJ databases">
        <authorList>
            <person name="Hu J."/>
        </authorList>
    </citation>
    <scope>NUCLEOTIDE SEQUENCE [LARGE SCALE GENOMIC DNA]</scope>
    <source>
        <strain evidence="3 4">NEAU-184</strain>
    </source>
</reference>
<evidence type="ECO:0000313" key="4">
    <source>
        <dbReference type="Proteomes" id="UP000325243"/>
    </source>
</evidence>
<feature type="transmembrane region" description="Helical" evidence="2">
    <location>
        <begin position="188"/>
        <end position="212"/>
    </location>
</feature>
<evidence type="ECO:0000256" key="2">
    <source>
        <dbReference type="SAM" id="Phobius"/>
    </source>
</evidence>
<keyword evidence="2" id="KW-1133">Transmembrane helix</keyword>
<sequence>MDDRREVAVDRDHDGIDDRREAGIDRDGDGIDDRREAGIDRDGDGIDDRREAGIDRDGDGIDDRREAAAGQDDVHARPHAADLAAERHQVAAREREAFGGVKIGASFFGWLTAFGMATLLTALLAATGAALGLGVEDVDAAADQVGLDAGTIGWIGAIALLLILFLAYYCGGYVAGRMARFNGVAQGLAVWVWALVIAIVVALLGVVIGSRFDVFADLNFFPRLPLSEGDLTVAGIITAIVVAIASLGGAILGGKAGTHYHRKVDRAGFGG</sequence>
<comment type="caution">
    <text evidence="3">The sequence shown here is derived from an EMBL/GenBank/DDBJ whole genome shotgun (WGS) entry which is preliminary data.</text>
</comment>
<feature type="transmembrane region" description="Helical" evidence="2">
    <location>
        <begin position="152"/>
        <end position="176"/>
    </location>
</feature>